<dbReference type="RefSeq" id="WP_377913223.1">
    <property type="nucleotide sequence ID" value="NZ_JBHSKS010000003.1"/>
</dbReference>
<feature type="signal peptide" evidence="1">
    <location>
        <begin position="1"/>
        <end position="21"/>
    </location>
</feature>
<feature type="domain" description="Serine aminopeptidase S33" evidence="2">
    <location>
        <begin position="77"/>
        <end position="164"/>
    </location>
</feature>
<dbReference type="SUPFAM" id="SSF53474">
    <property type="entry name" value="alpha/beta-Hydrolases"/>
    <property type="match status" value="1"/>
</dbReference>
<protein>
    <submittedName>
        <fullName evidence="3">Alpha/beta hydrolase</fullName>
    </submittedName>
</protein>
<name>A0ABW0BTW7_9BACT</name>
<keyword evidence="4" id="KW-1185">Reference proteome</keyword>
<sequence>MHLKQMISFLALLFFWTNLSAQVADLPITLQTETGNIEGTLLVPESKNKVLLVLIIAGSGPTDRDGNNPVMKNNSLKMLAEGLVENGIASVRYDKRGIGESKNAGVSESELRFEHYVQDAQAWVDFLSKDSRFSEIIILGHSEGSLIGMIAAQNSEVDKFISLAGVGTPAGEIIREQLKPQPPFVLEQSLPILEKLEKGETVAEVPPMLFSLFRPSVQPYLISWFRYDPRQELSKLNKPVLIIQGTTDLQVGVADAEKLANATKRAELRILEGMNHILKEAESDRAKNIATYSMADLPLKTDLVKSVIEFIRK</sequence>
<organism evidence="3 4">
    <name type="scientific">Algoriphagus aquatilis</name>
    <dbReference type="NCBI Taxonomy" id="490186"/>
    <lineage>
        <taxon>Bacteria</taxon>
        <taxon>Pseudomonadati</taxon>
        <taxon>Bacteroidota</taxon>
        <taxon>Cytophagia</taxon>
        <taxon>Cytophagales</taxon>
        <taxon>Cyclobacteriaceae</taxon>
        <taxon>Algoriphagus</taxon>
    </lineage>
</organism>
<dbReference type="GO" id="GO:0016787">
    <property type="term" value="F:hydrolase activity"/>
    <property type="evidence" value="ECO:0007669"/>
    <property type="project" value="UniProtKB-KW"/>
</dbReference>
<keyword evidence="3" id="KW-0378">Hydrolase</keyword>
<dbReference type="Pfam" id="PF12146">
    <property type="entry name" value="Hydrolase_4"/>
    <property type="match status" value="1"/>
</dbReference>
<dbReference type="PANTHER" id="PTHR43265">
    <property type="entry name" value="ESTERASE ESTD"/>
    <property type="match status" value="1"/>
</dbReference>
<keyword evidence="1" id="KW-0732">Signal</keyword>
<evidence type="ECO:0000259" key="2">
    <source>
        <dbReference type="Pfam" id="PF12146"/>
    </source>
</evidence>
<dbReference type="Gene3D" id="3.40.50.1820">
    <property type="entry name" value="alpha/beta hydrolase"/>
    <property type="match status" value="1"/>
</dbReference>
<evidence type="ECO:0000313" key="4">
    <source>
        <dbReference type="Proteomes" id="UP001596163"/>
    </source>
</evidence>
<evidence type="ECO:0000256" key="1">
    <source>
        <dbReference type="SAM" id="SignalP"/>
    </source>
</evidence>
<proteinExistence type="predicted"/>
<gene>
    <name evidence="3" type="ORF">ACFPIK_05980</name>
</gene>
<dbReference type="InterPro" id="IPR029058">
    <property type="entry name" value="AB_hydrolase_fold"/>
</dbReference>
<dbReference type="InterPro" id="IPR022742">
    <property type="entry name" value="Hydrolase_4"/>
</dbReference>
<dbReference type="InterPro" id="IPR053145">
    <property type="entry name" value="AB_hydrolase_Est10"/>
</dbReference>
<dbReference type="Proteomes" id="UP001596163">
    <property type="component" value="Unassembled WGS sequence"/>
</dbReference>
<reference evidence="4" key="1">
    <citation type="journal article" date="2019" name="Int. J. Syst. Evol. Microbiol.">
        <title>The Global Catalogue of Microorganisms (GCM) 10K type strain sequencing project: providing services to taxonomists for standard genome sequencing and annotation.</title>
        <authorList>
            <consortium name="The Broad Institute Genomics Platform"/>
            <consortium name="The Broad Institute Genome Sequencing Center for Infectious Disease"/>
            <person name="Wu L."/>
            <person name="Ma J."/>
        </authorList>
    </citation>
    <scope>NUCLEOTIDE SEQUENCE [LARGE SCALE GENOMIC DNA]</scope>
    <source>
        <strain evidence="4">CGMCC 1.7030</strain>
    </source>
</reference>
<evidence type="ECO:0000313" key="3">
    <source>
        <dbReference type="EMBL" id="MFC5191307.1"/>
    </source>
</evidence>
<accession>A0ABW0BTW7</accession>
<dbReference type="EMBL" id="JBHSKS010000003">
    <property type="protein sequence ID" value="MFC5191307.1"/>
    <property type="molecule type" value="Genomic_DNA"/>
</dbReference>
<dbReference type="PANTHER" id="PTHR43265:SF1">
    <property type="entry name" value="ESTERASE ESTD"/>
    <property type="match status" value="1"/>
</dbReference>
<feature type="chain" id="PRO_5046989508" evidence="1">
    <location>
        <begin position="22"/>
        <end position="313"/>
    </location>
</feature>
<comment type="caution">
    <text evidence="3">The sequence shown here is derived from an EMBL/GenBank/DDBJ whole genome shotgun (WGS) entry which is preliminary data.</text>
</comment>